<dbReference type="EMBL" id="BSXG01000012">
    <property type="protein sequence ID" value="GME24363.1"/>
    <property type="molecule type" value="Genomic_DNA"/>
</dbReference>
<name>A0ACB5RUY7_9PEZI</name>
<evidence type="ECO:0000313" key="1">
    <source>
        <dbReference type="EMBL" id="GME24363.1"/>
    </source>
</evidence>
<sequence>MTLLDAHLEQISLCSASIAELPFPPPKIFTNALLHQHDITTLIRDTESHERALFSVPPPPKAPAPQEPSPFTSSSANRRNTVFNVSAAGAAGNASASGNIGGGGANAVRAPRRNTAVAAILGSELVERIREGGGGGAGSGLGYRSYGGGRDRGGIDVETLLEGAEKLCGVYHIPGVDQKIAQLRQRHARLTSSVEHYELRVAEQQAQLARMNKPRDYGDDPEESVEPEPEPEVEEAPLTMEDLMKEEEEIRELERKKRGLEDRVNSMGRDISGVQRALR</sequence>
<proteinExistence type="predicted"/>
<evidence type="ECO:0000313" key="2">
    <source>
        <dbReference type="Proteomes" id="UP001165186"/>
    </source>
</evidence>
<gene>
    <name evidence="1" type="primary">g4605</name>
    <name evidence="1" type="ORF">NpPPO83_00004605</name>
</gene>
<reference evidence="1" key="1">
    <citation type="submission" date="2024-09" db="EMBL/GenBank/DDBJ databases">
        <title>Draft Genome Sequences of Neofusicoccum parvum.</title>
        <authorList>
            <person name="Ashida A."/>
            <person name="Camagna M."/>
            <person name="Tanaka A."/>
            <person name="Takemoto D."/>
        </authorList>
    </citation>
    <scope>NUCLEOTIDE SEQUENCE</scope>
    <source>
        <strain evidence="1">PPO83</strain>
    </source>
</reference>
<protein>
    <submittedName>
        <fullName evidence="1">Dash subunit spc34</fullName>
    </submittedName>
</protein>
<dbReference type="Proteomes" id="UP001165186">
    <property type="component" value="Unassembled WGS sequence"/>
</dbReference>
<organism evidence="1 2">
    <name type="scientific">Neofusicoccum parvum</name>
    <dbReference type="NCBI Taxonomy" id="310453"/>
    <lineage>
        <taxon>Eukaryota</taxon>
        <taxon>Fungi</taxon>
        <taxon>Dikarya</taxon>
        <taxon>Ascomycota</taxon>
        <taxon>Pezizomycotina</taxon>
        <taxon>Dothideomycetes</taxon>
        <taxon>Dothideomycetes incertae sedis</taxon>
        <taxon>Botryosphaeriales</taxon>
        <taxon>Botryosphaeriaceae</taxon>
        <taxon>Neofusicoccum</taxon>
    </lineage>
</organism>
<keyword evidence="2" id="KW-1185">Reference proteome</keyword>
<comment type="caution">
    <text evidence="1">The sequence shown here is derived from an EMBL/GenBank/DDBJ whole genome shotgun (WGS) entry which is preliminary data.</text>
</comment>
<accession>A0ACB5RUY7</accession>